<keyword evidence="3" id="KW-1185">Reference proteome</keyword>
<dbReference type="Pfam" id="PF00646">
    <property type="entry name" value="F-box"/>
    <property type="match status" value="1"/>
</dbReference>
<dbReference type="Gene3D" id="1.20.1280.50">
    <property type="match status" value="1"/>
</dbReference>
<reference evidence="2 3" key="1">
    <citation type="journal article" date="2022" name="Cell">
        <title>Repeat-based holocentromeres influence genome architecture and karyotype evolution.</title>
        <authorList>
            <person name="Hofstatter P.G."/>
            <person name="Thangavel G."/>
            <person name="Lux T."/>
            <person name="Neumann P."/>
            <person name="Vondrak T."/>
            <person name="Novak P."/>
            <person name="Zhang M."/>
            <person name="Costa L."/>
            <person name="Castellani M."/>
            <person name="Scott A."/>
            <person name="Toegelov H."/>
            <person name="Fuchs J."/>
            <person name="Mata-Sucre Y."/>
            <person name="Dias Y."/>
            <person name="Vanzela A.L.L."/>
            <person name="Huettel B."/>
            <person name="Almeida C.C.S."/>
            <person name="Simkova H."/>
            <person name="Souza G."/>
            <person name="Pedrosa-Harand A."/>
            <person name="Macas J."/>
            <person name="Mayer K.F.X."/>
            <person name="Houben A."/>
            <person name="Marques A."/>
        </authorList>
    </citation>
    <scope>NUCLEOTIDE SEQUENCE [LARGE SCALE GENOMIC DNA]</scope>
    <source>
        <strain evidence="2">RhyTen1mFocal</strain>
    </source>
</reference>
<dbReference type="InterPro" id="IPR050942">
    <property type="entry name" value="F-box_BR-signaling"/>
</dbReference>
<accession>A0AAD5W849</accession>
<name>A0AAD5W849_9POAL</name>
<dbReference type="CDD" id="cd09917">
    <property type="entry name" value="F-box_SF"/>
    <property type="match status" value="1"/>
</dbReference>
<protein>
    <recommendedName>
        <fullName evidence="1">F-box domain-containing protein</fullName>
    </recommendedName>
</protein>
<feature type="domain" description="F-box" evidence="1">
    <location>
        <begin position="1"/>
        <end position="46"/>
    </location>
</feature>
<dbReference type="Proteomes" id="UP001210211">
    <property type="component" value="Unassembled WGS sequence"/>
</dbReference>
<dbReference type="PANTHER" id="PTHR44259">
    <property type="entry name" value="OS07G0183000 PROTEIN-RELATED"/>
    <property type="match status" value="1"/>
</dbReference>
<dbReference type="InterPro" id="IPR001810">
    <property type="entry name" value="F-box_dom"/>
</dbReference>
<evidence type="ECO:0000259" key="1">
    <source>
        <dbReference type="PROSITE" id="PS50181"/>
    </source>
</evidence>
<organism evidence="2 3">
    <name type="scientific">Rhynchospora tenuis</name>
    <dbReference type="NCBI Taxonomy" id="198213"/>
    <lineage>
        <taxon>Eukaryota</taxon>
        <taxon>Viridiplantae</taxon>
        <taxon>Streptophyta</taxon>
        <taxon>Embryophyta</taxon>
        <taxon>Tracheophyta</taxon>
        <taxon>Spermatophyta</taxon>
        <taxon>Magnoliopsida</taxon>
        <taxon>Liliopsida</taxon>
        <taxon>Poales</taxon>
        <taxon>Cyperaceae</taxon>
        <taxon>Cyperoideae</taxon>
        <taxon>Rhynchosporeae</taxon>
        <taxon>Rhynchospora</taxon>
    </lineage>
</organism>
<proteinExistence type="predicted"/>
<dbReference type="SUPFAM" id="SSF81383">
    <property type="entry name" value="F-box domain"/>
    <property type="match status" value="1"/>
</dbReference>
<dbReference type="Pfam" id="PF03478">
    <property type="entry name" value="Beta-prop_KIB1-4"/>
    <property type="match status" value="1"/>
</dbReference>
<sequence length="403" mass="46845">MANWSDLPDDILEHLTSLLPIQDYHRFSAVCRNWHIVAKQNHYSTAEQIPWLALGETDDKKKRKFYNILEDRHYYLDAPELRGKVLCGSSYGWLFTLDRKLNFHLVNPLTGEFYHLPPPPPFYEGHLGKYEDYLPRYLEAENDDEEAHGDMREIFEGLQRDFVLKAILDYDPSTRSDFTAVILYGKDNTPAFWRPGNDAWTVVTGLPMGLNDIIFFEGMFYTVQNPIRDNNSAIYTFQVGNDPNAPKATKIELQVPCHGDHNYVIDETYVNFSLNFLVIIDAKLHLVERFIQWSDDDRHRLTTKFVVHKLDLEENNYFTCRHINGHAIFLGGNSPVIIGPRQFHKCMEDAIYFTDFVAIDSELYGAEDNGIFDVIGNSITPYYPRDIFHHSHAAPIWFTPNPW</sequence>
<dbReference type="AlphaFoldDB" id="A0AAD5W849"/>
<dbReference type="EMBL" id="JAMRDG010000002">
    <property type="protein sequence ID" value="KAJ3684025.1"/>
    <property type="molecule type" value="Genomic_DNA"/>
</dbReference>
<dbReference type="InterPro" id="IPR036047">
    <property type="entry name" value="F-box-like_dom_sf"/>
</dbReference>
<evidence type="ECO:0000313" key="3">
    <source>
        <dbReference type="Proteomes" id="UP001210211"/>
    </source>
</evidence>
<gene>
    <name evidence="2" type="ORF">LUZ61_013189</name>
</gene>
<dbReference type="SMART" id="SM00256">
    <property type="entry name" value="FBOX"/>
    <property type="match status" value="1"/>
</dbReference>
<dbReference type="PROSITE" id="PS50181">
    <property type="entry name" value="FBOX"/>
    <property type="match status" value="1"/>
</dbReference>
<dbReference type="InterPro" id="IPR005174">
    <property type="entry name" value="KIB1-4_b-propeller"/>
</dbReference>
<evidence type="ECO:0000313" key="2">
    <source>
        <dbReference type="EMBL" id="KAJ3684025.1"/>
    </source>
</evidence>
<dbReference type="PANTHER" id="PTHR44259:SF113">
    <property type="entry name" value="OS06G0659700 PROTEIN"/>
    <property type="match status" value="1"/>
</dbReference>
<comment type="caution">
    <text evidence="2">The sequence shown here is derived from an EMBL/GenBank/DDBJ whole genome shotgun (WGS) entry which is preliminary data.</text>
</comment>